<reference evidence="1 2" key="1">
    <citation type="submission" date="2015-11" db="EMBL/GenBank/DDBJ databases">
        <title>Genomic analysis of 38 Legionella species identifies large and diverse effector repertoires.</title>
        <authorList>
            <person name="Burstein D."/>
            <person name="Amaro F."/>
            <person name="Zusman T."/>
            <person name="Lifshitz Z."/>
            <person name="Cohen O."/>
            <person name="Gilbert J.A."/>
            <person name="Pupko T."/>
            <person name="Shuman H.A."/>
            <person name="Segal G."/>
        </authorList>
    </citation>
    <scope>NUCLEOTIDE SEQUENCE [LARGE SCALE GENOMIC DNA]</scope>
    <source>
        <strain evidence="1 2">ATCC 49504</strain>
    </source>
</reference>
<organism evidence="1 2">
    <name type="scientific">Legionella geestiana</name>
    <dbReference type="NCBI Taxonomy" id="45065"/>
    <lineage>
        <taxon>Bacteria</taxon>
        <taxon>Pseudomonadati</taxon>
        <taxon>Pseudomonadota</taxon>
        <taxon>Gammaproteobacteria</taxon>
        <taxon>Legionellales</taxon>
        <taxon>Legionellaceae</taxon>
        <taxon>Legionella</taxon>
    </lineage>
</organism>
<sequence>MQLTANSLLLKALTDFNVREKLVAELSLTSEDLGDACFYKWIMAFWLGSSVSRSLLLQAFRSEVLPVIPYLDLGYYCLLTIERHRSLLDSKSSASHVLYLVAARFLLYYNTHFSSLREAPKVFFYPLILAFDELSITSDSLPFEREMYKSAKTHCLGFLAQMMRATDRTELLPLPPQPFFVNFGKPVSYWARLRQQIVRAVASGPLSTLPFSEGSEEMSSLLVYKFLLPAHDGVVLEGVHMRQRETHRDVTVLVLIGKVQTEHLQLSRVRYGLPEFFKAEVVFINHRNFSLHSSKRAESLNDIALDIVTFAKHTLSRGKSVVLYGMCAGAAPMILAAERLMQQKIPFKLIVDRFADRYTSFFDYKTIKRHGHLMEGYTNGLIRPFYLHALFPLSVITFLAYWFVLLAFFIGRVPSRFDTIINQIPVTDLLIFQARGPKTHRLVCFDKPETGADTPKMLSVVTPNVVDALIYPEHDLRHSAKARREANKFLLKSLKRYALTLSAFFEPHQITHAVFQRFAIFFDACLQCISNEKLTTPVVDDCRMQPYDIHTVGLPLLATRHNVPLSRFIHGFYSRPAHASVQTIKGLDAALQERVKAAFLASLPEKAPEVIHRFSAVFYVFFNTLENHADYIGNMADRLTFTGEQNIAVIIEELHAISQQPCHSEHNIACETHTP</sequence>
<dbReference type="EMBL" id="LNYC01000051">
    <property type="protein sequence ID" value="KTC99033.1"/>
    <property type="molecule type" value="Genomic_DNA"/>
</dbReference>
<dbReference type="AlphaFoldDB" id="A0A0W0TTU9"/>
<protein>
    <submittedName>
        <fullName evidence="1">Uncharacterized protein</fullName>
    </submittedName>
</protein>
<name>A0A0W0TTU9_9GAMM</name>
<proteinExistence type="predicted"/>
<dbReference type="PATRIC" id="fig|45065.4.peg.1399"/>
<evidence type="ECO:0000313" key="2">
    <source>
        <dbReference type="Proteomes" id="UP000054785"/>
    </source>
</evidence>
<evidence type="ECO:0000313" key="1">
    <source>
        <dbReference type="EMBL" id="KTC99033.1"/>
    </source>
</evidence>
<dbReference type="OrthoDB" id="5650356at2"/>
<dbReference type="RefSeq" id="WP_028386011.1">
    <property type="nucleotide sequence ID" value="NZ_CAAAHN010000011.1"/>
</dbReference>
<gene>
    <name evidence="1" type="ORF">Lgee_1299</name>
</gene>
<dbReference type="Proteomes" id="UP000054785">
    <property type="component" value="Unassembled WGS sequence"/>
</dbReference>
<accession>A0A0W0TTU9</accession>
<comment type="caution">
    <text evidence="1">The sequence shown here is derived from an EMBL/GenBank/DDBJ whole genome shotgun (WGS) entry which is preliminary data.</text>
</comment>
<keyword evidence="2" id="KW-1185">Reference proteome</keyword>